<dbReference type="EMBL" id="CADCXV010001156">
    <property type="protein sequence ID" value="CAB0042120.1"/>
    <property type="molecule type" value="Genomic_DNA"/>
</dbReference>
<dbReference type="OrthoDB" id="7697359at2759"/>
<dbReference type="PANTHER" id="PTHR47326:SF1">
    <property type="entry name" value="HTH PSQ-TYPE DOMAIN-CONTAINING PROTEIN"/>
    <property type="match status" value="1"/>
</dbReference>
<dbReference type="AlphaFoldDB" id="A0A6H5IUU2"/>
<dbReference type="PANTHER" id="PTHR47326">
    <property type="entry name" value="TRANSPOSABLE ELEMENT TC3 TRANSPOSASE-LIKE PROTEIN"/>
    <property type="match status" value="1"/>
</dbReference>
<reference evidence="1 2" key="1">
    <citation type="submission" date="2020-02" db="EMBL/GenBank/DDBJ databases">
        <authorList>
            <person name="Ferguson B K."/>
        </authorList>
    </citation>
    <scope>NUCLEOTIDE SEQUENCE [LARGE SCALE GENOMIC DNA]</scope>
</reference>
<evidence type="ECO:0000313" key="1">
    <source>
        <dbReference type="EMBL" id="CAB0042120.1"/>
    </source>
</evidence>
<dbReference type="Proteomes" id="UP000479190">
    <property type="component" value="Unassembled WGS sequence"/>
</dbReference>
<organism evidence="1 2">
    <name type="scientific">Trichogramma brassicae</name>
    <dbReference type="NCBI Taxonomy" id="86971"/>
    <lineage>
        <taxon>Eukaryota</taxon>
        <taxon>Metazoa</taxon>
        <taxon>Ecdysozoa</taxon>
        <taxon>Arthropoda</taxon>
        <taxon>Hexapoda</taxon>
        <taxon>Insecta</taxon>
        <taxon>Pterygota</taxon>
        <taxon>Neoptera</taxon>
        <taxon>Endopterygota</taxon>
        <taxon>Hymenoptera</taxon>
        <taxon>Apocrita</taxon>
        <taxon>Proctotrupomorpha</taxon>
        <taxon>Chalcidoidea</taxon>
        <taxon>Trichogrammatidae</taxon>
        <taxon>Trichogramma</taxon>
    </lineage>
</organism>
<feature type="non-terminal residue" evidence="1">
    <location>
        <position position="1"/>
    </location>
</feature>
<sequence length="258" mass="30898">VNREVVRRIARTVHRPYRYIKQPKLRPEDPPRRLRFAQWFVNKERRTPGWARRICFTDESTFTQAGVFNKQNSRYWAPQNPKWVRDVENQHRWSVNVWGGILGDRLVGPVFFDGPLNGEMYLDMLRNELPRLLEENPVAHLNMWWQQDGASPHNARPVTDCLNEMFGRRWIGYRARGVRKWPPRSPDLTPLDFYLWGRLKDICYQEEPTTQENMIERIRAAWNQITPEELARVRGHLVRVMQCAVEHEGHHVQPHMKY</sequence>
<accession>A0A6H5IUU2</accession>
<gene>
    <name evidence="1" type="ORF">TBRA_LOCUS13761</name>
</gene>
<dbReference type="Gene3D" id="3.30.420.10">
    <property type="entry name" value="Ribonuclease H-like superfamily/Ribonuclease H"/>
    <property type="match status" value="1"/>
</dbReference>
<dbReference type="GO" id="GO:0003676">
    <property type="term" value="F:nucleic acid binding"/>
    <property type="evidence" value="ECO:0007669"/>
    <property type="project" value="InterPro"/>
</dbReference>
<name>A0A6H5IUU2_9HYME</name>
<proteinExistence type="predicted"/>
<evidence type="ECO:0008006" key="3">
    <source>
        <dbReference type="Google" id="ProtNLM"/>
    </source>
</evidence>
<protein>
    <recommendedName>
        <fullName evidence="3">Tc1-like transposase DDE domain-containing protein</fullName>
    </recommendedName>
</protein>
<dbReference type="InterPro" id="IPR036397">
    <property type="entry name" value="RNaseH_sf"/>
</dbReference>
<evidence type="ECO:0000313" key="2">
    <source>
        <dbReference type="Proteomes" id="UP000479190"/>
    </source>
</evidence>
<keyword evidence="2" id="KW-1185">Reference proteome</keyword>